<keyword evidence="5" id="KW-1185">Reference proteome</keyword>
<accession>A0AAE3GW34</accession>
<evidence type="ECO:0000256" key="1">
    <source>
        <dbReference type="ARBA" id="ARBA00008031"/>
    </source>
</evidence>
<protein>
    <recommendedName>
        <fullName evidence="3">Mandelate racemase/muconate lactonizing enzyme C-terminal domain-containing protein</fullName>
    </recommendedName>
</protein>
<dbReference type="PANTHER" id="PTHR48080">
    <property type="entry name" value="D-GALACTONATE DEHYDRATASE-RELATED"/>
    <property type="match status" value="1"/>
</dbReference>
<dbReference type="SMART" id="SM00922">
    <property type="entry name" value="MR_MLE"/>
    <property type="match status" value="1"/>
</dbReference>
<dbReference type="SUPFAM" id="SSF51604">
    <property type="entry name" value="Enolase C-terminal domain-like"/>
    <property type="match status" value="1"/>
</dbReference>
<dbReference type="Proteomes" id="UP001204953">
    <property type="component" value="Unassembled WGS sequence"/>
</dbReference>
<dbReference type="GO" id="GO:0046872">
    <property type="term" value="F:metal ion binding"/>
    <property type="evidence" value="ECO:0007669"/>
    <property type="project" value="UniProtKB-KW"/>
</dbReference>
<dbReference type="InterPro" id="IPR013341">
    <property type="entry name" value="Mandelate_racemase_N_dom"/>
</dbReference>
<dbReference type="InterPro" id="IPR018110">
    <property type="entry name" value="Mandel_Rmase/mucon_lact_enz_CS"/>
</dbReference>
<evidence type="ECO:0000259" key="3">
    <source>
        <dbReference type="SMART" id="SM00922"/>
    </source>
</evidence>
<gene>
    <name evidence="4" type="ORF">NJ959_22045</name>
</gene>
<dbReference type="SFLD" id="SFLDG00180">
    <property type="entry name" value="muconate_cycloisomerase"/>
    <property type="match status" value="1"/>
</dbReference>
<comment type="caution">
    <text evidence="4">The sequence shown here is derived from an EMBL/GenBank/DDBJ whole genome shotgun (WGS) entry which is preliminary data.</text>
</comment>
<dbReference type="EMBL" id="JAMZMM010000282">
    <property type="protein sequence ID" value="MCP2731112.1"/>
    <property type="molecule type" value="Genomic_DNA"/>
</dbReference>
<dbReference type="Gene3D" id="3.20.20.120">
    <property type="entry name" value="Enolase-like C-terminal domain"/>
    <property type="match status" value="1"/>
</dbReference>
<evidence type="ECO:0000256" key="2">
    <source>
        <dbReference type="ARBA" id="ARBA00022723"/>
    </source>
</evidence>
<reference evidence="4" key="1">
    <citation type="submission" date="2022-06" db="EMBL/GenBank/DDBJ databases">
        <title>New cyanobacteria of genus Symplocastrum in benthos of Lake Baikal.</title>
        <authorList>
            <person name="Sorokovikova E."/>
            <person name="Tikhonova I."/>
            <person name="Krasnopeev A."/>
            <person name="Evseev P."/>
            <person name="Gladkikh A."/>
            <person name="Belykh O."/>
        </authorList>
    </citation>
    <scope>NUCLEOTIDE SEQUENCE</scope>
    <source>
        <strain evidence="4">BBK-W-15</strain>
    </source>
</reference>
<dbReference type="RefSeq" id="WP_254013857.1">
    <property type="nucleotide sequence ID" value="NZ_JAMZMM010000282.1"/>
</dbReference>
<dbReference type="Pfam" id="PF02746">
    <property type="entry name" value="MR_MLE_N"/>
    <property type="match status" value="1"/>
</dbReference>
<dbReference type="PANTHER" id="PTHR48080:SF3">
    <property type="entry name" value="ENOLASE SUPERFAMILY MEMBER DDB_G0284701"/>
    <property type="match status" value="1"/>
</dbReference>
<feature type="domain" description="Mandelate racemase/muconate lactonizing enzyme C-terminal" evidence="3">
    <location>
        <begin position="146"/>
        <end position="242"/>
    </location>
</feature>
<dbReference type="SFLD" id="SFLDS00001">
    <property type="entry name" value="Enolase"/>
    <property type="match status" value="1"/>
</dbReference>
<keyword evidence="2" id="KW-0479">Metal-binding</keyword>
<dbReference type="GO" id="GO:0009063">
    <property type="term" value="P:amino acid catabolic process"/>
    <property type="evidence" value="ECO:0007669"/>
    <property type="project" value="InterPro"/>
</dbReference>
<proteinExistence type="inferred from homology"/>
<comment type="similarity">
    <text evidence="1">Belongs to the mandelate racemase/muconate lactonizing enzyme family.</text>
</comment>
<dbReference type="InterPro" id="IPR029065">
    <property type="entry name" value="Enolase_C-like"/>
</dbReference>
<evidence type="ECO:0000313" key="4">
    <source>
        <dbReference type="EMBL" id="MCP2731112.1"/>
    </source>
</evidence>
<dbReference type="InterPro" id="IPR034593">
    <property type="entry name" value="DgoD-like"/>
</dbReference>
<dbReference type="Pfam" id="PF13378">
    <property type="entry name" value="MR_MLE_C"/>
    <property type="match status" value="1"/>
</dbReference>
<dbReference type="Gene3D" id="3.30.390.10">
    <property type="entry name" value="Enolase-like, N-terminal domain"/>
    <property type="match status" value="1"/>
</dbReference>
<organism evidence="4 5">
    <name type="scientific">Limnofasciculus baicalensis BBK-W-15</name>
    <dbReference type="NCBI Taxonomy" id="2699891"/>
    <lineage>
        <taxon>Bacteria</taxon>
        <taxon>Bacillati</taxon>
        <taxon>Cyanobacteriota</taxon>
        <taxon>Cyanophyceae</taxon>
        <taxon>Coleofasciculales</taxon>
        <taxon>Coleofasciculaceae</taxon>
        <taxon>Limnofasciculus</taxon>
        <taxon>Limnofasciculus baicalensis</taxon>
    </lineage>
</organism>
<dbReference type="InterPro" id="IPR013342">
    <property type="entry name" value="Mandelate_racemase_C"/>
</dbReference>
<sequence length="378" mass="41236">MKIIALEIWPIKIPYKKSYSTSRGTISHGDHVVIKLITDEGITGAGEASFIHADRAGETIETVTEILHKRLGPILMGFDPFDVELIMKTIDKRVGEDFAFSYSRCAIDLALYDIMGKALNLPVAKLIGGTYRTHMEVSRSLSIKPLSEIAGDAEKLRDMGYKMLTLKGSKDWQGDIKRFIAVRKALGDDFPLEIDPNQAYTVKQAIRLIRALEDYGLENLEQPCAWWDLDGMAQVTSVSPVPITADESVINPADAIKVVKMRAADMITIKLARLGGFHYGRKVAAIAEAGGLACNMGSKHTFGVGTAAIIHFCAAHSIVIEPLGYGSPLERFTDDIIVETIPFKEGIVSLPEGSGLGVTLDETKLKKYSDGSPLVVKS</sequence>
<dbReference type="SUPFAM" id="SSF54826">
    <property type="entry name" value="Enolase N-terminal domain-like"/>
    <property type="match status" value="1"/>
</dbReference>
<evidence type="ECO:0000313" key="5">
    <source>
        <dbReference type="Proteomes" id="UP001204953"/>
    </source>
</evidence>
<dbReference type="InterPro" id="IPR029017">
    <property type="entry name" value="Enolase-like_N"/>
</dbReference>
<name>A0AAE3GW34_9CYAN</name>
<dbReference type="InterPro" id="IPR036849">
    <property type="entry name" value="Enolase-like_C_sf"/>
</dbReference>
<dbReference type="PROSITE" id="PS00909">
    <property type="entry name" value="MR_MLE_2"/>
    <property type="match status" value="1"/>
</dbReference>
<dbReference type="AlphaFoldDB" id="A0AAE3GW34"/>